<dbReference type="GO" id="GO:0009277">
    <property type="term" value="C:fungal-type cell wall"/>
    <property type="evidence" value="ECO:0007669"/>
    <property type="project" value="InterPro"/>
</dbReference>
<dbReference type="OrthoDB" id="4225815at2759"/>
<keyword evidence="4 7" id="KW-0964">Secreted</keyword>
<evidence type="ECO:0000256" key="7">
    <source>
        <dbReference type="RuleBase" id="RU365009"/>
    </source>
</evidence>
<comment type="similarity">
    <text evidence="2 7">Belongs to the fungal hydrophobin family.</text>
</comment>
<protein>
    <recommendedName>
        <fullName evidence="7">Hydrophobin</fullName>
    </recommendedName>
</protein>
<sequence>MAWPGALPFARTNANLLAFFRVDCLARLHFEGGPTITHDVFFDCYSNNIKYVSNHAWTTSSSFLDIKALGFNNISSSLETYSSTSNDMQFNKVLSTLALVTLAAATVAPVRRNDAPASQCNTGDLQCCTSAQSASSTPVASLLALLGIDVGSVTGLVGLTCSPITVIGGAGNSCSAQPVCCTNNSFNGIVALGCTPVNLNL</sequence>
<keyword evidence="9" id="KW-1185">Reference proteome</keyword>
<dbReference type="SMART" id="SM00075">
    <property type="entry name" value="HYDRO"/>
    <property type="match status" value="1"/>
</dbReference>
<name>A0A067TJA2_GALM3</name>
<evidence type="ECO:0000256" key="4">
    <source>
        <dbReference type="ARBA" id="ARBA00022525"/>
    </source>
</evidence>
<evidence type="ECO:0000256" key="5">
    <source>
        <dbReference type="ARBA" id="ARBA00022729"/>
    </source>
</evidence>
<keyword evidence="3 7" id="KW-0134">Cell wall</keyword>
<evidence type="ECO:0000256" key="2">
    <source>
        <dbReference type="ARBA" id="ARBA00010446"/>
    </source>
</evidence>
<keyword evidence="6 7" id="KW-1015">Disulfide bond</keyword>
<dbReference type="HOGENOM" id="CLU_1360503_0_0_1"/>
<dbReference type="PROSITE" id="PS00956">
    <property type="entry name" value="HYDROPHOBIN"/>
    <property type="match status" value="1"/>
</dbReference>
<gene>
    <name evidence="8" type="ORF">GALMADRAFT_242126</name>
</gene>
<dbReference type="STRING" id="685588.A0A067TJA2"/>
<evidence type="ECO:0000313" key="8">
    <source>
        <dbReference type="EMBL" id="KDR79959.1"/>
    </source>
</evidence>
<dbReference type="EMBL" id="KL142372">
    <property type="protein sequence ID" value="KDR79959.1"/>
    <property type="molecule type" value="Genomic_DNA"/>
</dbReference>
<evidence type="ECO:0000256" key="6">
    <source>
        <dbReference type="ARBA" id="ARBA00023157"/>
    </source>
</evidence>
<organism evidence="8 9">
    <name type="scientific">Galerina marginata (strain CBS 339.88)</name>
    <dbReference type="NCBI Taxonomy" id="685588"/>
    <lineage>
        <taxon>Eukaryota</taxon>
        <taxon>Fungi</taxon>
        <taxon>Dikarya</taxon>
        <taxon>Basidiomycota</taxon>
        <taxon>Agaricomycotina</taxon>
        <taxon>Agaricomycetes</taxon>
        <taxon>Agaricomycetidae</taxon>
        <taxon>Agaricales</taxon>
        <taxon>Agaricineae</taxon>
        <taxon>Strophariaceae</taxon>
        <taxon>Galerina</taxon>
    </lineage>
</organism>
<accession>A0A067TJA2</accession>
<dbReference type="Pfam" id="PF01185">
    <property type="entry name" value="Hydrophobin"/>
    <property type="match status" value="1"/>
</dbReference>
<dbReference type="CDD" id="cd23507">
    <property type="entry name" value="hydrophobin_I"/>
    <property type="match status" value="1"/>
</dbReference>
<dbReference type="Proteomes" id="UP000027222">
    <property type="component" value="Unassembled WGS sequence"/>
</dbReference>
<dbReference type="AlphaFoldDB" id="A0A067TJA2"/>
<comment type="subcellular location">
    <subcellularLocation>
        <location evidence="1 7">Secreted</location>
        <location evidence="1 7">Cell wall</location>
    </subcellularLocation>
</comment>
<reference evidence="9" key="1">
    <citation type="journal article" date="2014" name="Proc. Natl. Acad. Sci. U.S.A.">
        <title>Extensive sampling of basidiomycete genomes demonstrates inadequacy of the white-rot/brown-rot paradigm for wood decay fungi.</title>
        <authorList>
            <person name="Riley R."/>
            <person name="Salamov A.A."/>
            <person name="Brown D.W."/>
            <person name="Nagy L.G."/>
            <person name="Floudas D."/>
            <person name="Held B.W."/>
            <person name="Levasseur A."/>
            <person name="Lombard V."/>
            <person name="Morin E."/>
            <person name="Otillar R."/>
            <person name="Lindquist E.A."/>
            <person name="Sun H."/>
            <person name="LaButti K.M."/>
            <person name="Schmutz J."/>
            <person name="Jabbour D."/>
            <person name="Luo H."/>
            <person name="Baker S.E."/>
            <person name="Pisabarro A.G."/>
            <person name="Walton J.D."/>
            <person name="Blanchette R.A."/>
            <person name="Henrissat B."/>
            <person name="Martin F."/>
            <person name="Cullen D."/>
            <person name="Hibbett D.S."/>
            <person name="Grigoriev I.V."/>
        </authorList>
    </citation>
    <scope>NUCLEOTIDE SEQUENCE [LARGE SCALE GENOMIC DNA]</scope>
    <source>
        <strain evidence="9">CBS 339.88</strain>
    </source>
</reference>
<dbReference type="GO" id="GO:0005199">
    <property type="term" value="F:structural constituent of cell wall"/>
    <property type="evidence" value="ECO:0007669"/>
    <property type="project" value="InterPro"/>
</dbReference>
<evidence type="ECO:0000313" key="9">
    <source>
        <dbReference type="Proteomes" id="UP000027222"/>
    </source>
</evidence>
<dbReference type="InterPro" id="IPR019778">
    <property type="entry name" value="Class_I_Hydrophobin_CS"/>
</dbReference>
<keyword evidence="5 7" id="KW-0732">Signal</keyword>
<proteinExistence type="inferred from homology"/>
<evidence type="ECO:0000256" key="3">
    <source>
        <dbReference type="ARBA" id="ARBA00022512"/>
    </source>
</evidence>
<evidence type="ECO:0000256" key="1">
    <source>
        <dbReference type="ARBA" id="ARBA00004191"/>
    </source>
</evidence>
<dbReference type="InterPro" id="IPR001338">
    <property type="entry name" value="Class_I_Hydrophobin"/>
</dbReference>